<feature type="compositionally biased region" description="Basic residues" evidence="1">
    <location>
        <begin position="333"/>
        <end position="343"/>
    </location>
</feature>
<keyword evidence="3" id="KW-1185">Reference proteome</keyword>
<feature type="compositionally biased region" description="Low complexity" evidence="1">
    <location>
        <begin position="104"/>
        <end position="114"/>
    </location>
</feature>
<feature type="region of interest" description="Disordered" evidence="1">
    <location>
        <begin position="1"/>
        <end position="47"/>
    </location>
</feature>
<dbReference type="EMBL" id="BTSX01000004">
    <property type="protein sequence ID" value="GMS96776.1"/>
    <property type="molecule type" value="Genomic_DNA"/>
</dbReference>
<proteinExistence type="predicted"/>
<feature type="region of interest" description="Disordered" evidence="1">
    <location>
        <begin position="72"/>
        <end position="120"/>
    </location>
</feature>
<dbReference type="Proteomes" id="UP001432027">
    <property type="component" value="Unassembled WGS sequence"/>
</dbReference>
<feature type="non-terminal residue" evidence="2">
    <location>
        <position position="507"/>
    </location>
</feature>
<dbReference type="AlphaFoldDB" id="A0AAV5TR56"/>
<sequence>GFSFAPSSFSTATAETTAEEKKPIFGVKQESDTVPEPKKEISEERVQQTAEKLFTGVVEEATKSIVRDTVAEEREVKEKEERERREKERIRKEQQEREARAAAERNAAAAAAAKSAEKRRRSQEARLVACSEHLFKRTLWPSLVKEVIDAATKEISREAVREEEQRIADGIARYKKHMHDLWLRQFTDRWRAYAKWRKEERQRVRQVLAAIVSRNPFEGIGAQTLKRRLSSPDSDDVEMKRRRRRPYGNIDPLTTLALIGFVERRQRRIARSVVDHWREWAERRARRRLLTKWPLNRVCVVPRVRPPTPTDDQENYGSMSLPLNGGGGGMTGRRAKKHTSRRKRQFSRSIGLYPFLAVDDSFLDGRATPFRGATPVREEEERRDQRRPRVSGIFNSTAIPETTALSAIGFQTFVGRQERSAVSDYDVQYAAALMDQTQWAVGEGARERWRRREAQGPEGRTEEWKSRPLVQGTQPSWRGLFDALNAEPDGRGHERASLRALETPAPL</sequence>
<accession>A0AAV5TR56</accession>
<feature type="compositionally biased region" description="Basic and acidic residues" evidence="1">
    <location>
        <begin position="444"/>
        <end position="466"/>
    </location>
</feature>
<feature type="compositionally biased region" description="Low complexity" evidence="1">
    <location>
        <begin position="1"/>
        <end position="16"/>
    </location>
</feature>
<feature type="region of interest" description="Disordered" evidence="1">
    <location>
        <begin position="444"/>
        <end position="507"/>
    </location>
</feature>
<feature type="compositionally biased region" description="Basic and acidic residues" evidence="1">
    <location>
        <begin position="18"/>
        <end position="46"/>
    </location>
</feature>
<feature type="compositionally biased region" description="Basic and acidic residues" evidence="1">
    <location>
        <begin position="488"/>
        <end position="497"/>
    </location>
</feature>
<protein>
    <submittedName>
        <fullName evidence="2">Uncharacterized protein</fullName>
    </submittedName>
</protein>
<name>A0AAV5TR56_9BILA</name>
<evidence type="ECO:0000256" key="1">
    <source>
        <dbReference type="SAM" id="MobiDB-lite"/>
    </source>
</evidence>
<evidence type="ECO:0000313" key="3">
    <source>
        <dbReference type="Proteomes" id="UP001432027"/>
    </source>
</evidence>
<reference evidence="2" key="1">
    <citation type="submission" date="2023-10" db="EMBL/GenBank/DDBJ databases">
        <title>Genome assembly of Pristionchus species.</title>
        <authorList>
            <person name="Yoshida K."/>
            <person name="Sommer R.J."/>
        </authorList>
    </citation>
    <scope>NUCLEOTIDE SEQUENCE</scope>
    <source>
        <strain evidence="2">RS0144</strain>
    </source>
</reference>
<comment type="caution">
    <text evidence="2">The sequence shown here is derived from an EMBL/GenBank/DDBJ whole genome shotgun (WGS) entry which is preliminary data.</text>
</comment>
<gene>
    <name evidence="2" type="ORF">PENTCL1PPCAC_18951</name>
</gene>
<feature type="non-terminal residue" evidence="2">
    <location>
        <position position="1"/>
    </location>
</feature>
<feature type="region of interest" description="Disordered" evidence="1">
    <location>
        <begin position="304"/>
        <end position="343"/>
    </location>
</feature>
<feature type="compositionally biased region" description="Basic and acidic residues" evidence="1">
    <location>
        <begin position="72"/>
        <end position="103"/>
    </location>
</feature>
<organism evidence="2 3">
    <name type="scientific">Pristionchus entomophagus</name>
    <dbReference type="NCBI Taxonomy" id="358040"/>
    <lineage>
        <taxon>Eukaryota</taxon>
        <taxon>Metazoa</taxon>
        <taxon>Ecdysozoa</taxon>
        <taxon>Nematoda</taxon>
        <taxon>Chromadorea</taxon>
        <taxon>Rhabditida</taxon>
        <taxon>Rhabditina</taxon>
        <taxon>Diplogasteromorpha</taxon>
        <taxon>Diplogasteroidea</taxon>
        <taxon>Neodiplogasteridae</taxon>
        <taxon>Pristionchus</taxon>
    </lineage>
</organism>
<evidence type="ECO:0000313" key="2">
    <source>
        <dbReference type="EMBL" id="GMS96776.1"/>
    </source>
</evidence>